<feature type="transmembrane region" description="Helical" evidence="7">
    <location>
        <begin position="56"/>
        <end position="80"/>
    </location>
</feature>
<dbReference type="SMART" id="SM00184">
    <property type="entry name" value="RING"/>
    <property type="match status" value="1"/>
</dbReference>
<evidence type="ECO:0000313" key="9">
    <source>
        <dbReference type="EMBL" id="CAA3021673.1"/>
    </source>
</evidence>
<organism evidence="9 10">
    <name type="scientific">Olea europaea subsp. europaea</name>
    <dbReference type="NCBI Taxonomy" id="158383"/>
    <lineage>
        <taxon>Eukaryota</taxon>
        <taxon>Viridiplantae</taxon>
        <taxon>Streptophyta</taxon>
        <taxon>Embryophyta</taxon>
        <taxon>Tracheophyta</taxon>
        <taxon>Spermatophyta</taxon>
        <taxon>Magnoliopsida</taxon>
        <taxon>eudicotyledons</taxon>
        <taxon>Gunneridae</taxon>
        <taxon>Pentapetalae</taxon>
        <taxon>asterids</taxon>
        <taxon>lamiids</taxon>
        <taxon>Lamiales</taxon>
        <taxon>Oleaceae</taxon>
        <taxon>Oleeae</taxon>
        <taxon>Olea</taxon>
    </lineage>
</organism>
<evidence type="ECO:0000313" key="10">
    <source>
        <dbReference type="Proteomes" id="UP000594638"/>
    </source>
</evidence>
<dbReference type="SUPFAM" id="SSF57850">
    <property type="entry name" value="RING/U-box"/>
    <property type="match status" value="1"/>
</dbReference>
<dbReference type="PANTHER" id="PTHR46151:SF12">
    <property type="entry name" value="RING_U-BOX SUPERFAMILY PROTEIN"/>
    <property type="match status" value="1"/>
</dbReference>
<keyword evidence="10" id="KW-1185">Reference proteome</keyword>
<keyword evidence="7" id="KW-0812">Transmembrane</keyword>
<dbReference type="PANTHER" id="PTHR46151">
    <property type="entry name" value="NEP1-INTERACTING PROTEIN-LIKE 2"/>
    <property type="match status" value="1"/>
</dbReference>
<dbReference type="PROSITE" id="PS50089">
    <property type="entry name" value="ZF_RING_2"/>
    <property type="match status" value="1"/>
</dbReference>
<evidence type="ECO:0000256" key="5">
    <source>
        <dbReference type="ARBA" id="ARBA00023136"/>
    </source>
</evidence>
<evidence type="ECO:0000256" key="2">
    <source>
        <dbReference type="ARBA" id="ARBA00022723"/>
    </source>
</evidence>
<dbReference type="GO" id="GO:0016020">
    <property type="term" value="C:membrane"/>
    <property type="evidence" value="ECO:0007669"/>
    <property type="project" value="UniProtKB-SubCell"/>
</dbReference>
<name>A0A8S0USD0_OLEEU</name>
<evidence type="ECO:0000259" key="8">
    <source>
        <dbReference type="PROSITE" id="PS50089"/>
    </source>
</evidence>
<accession>A0A8S0USD0</accession>
<evidence type="ECO:0000256" key="3">
    <source>
        <dbReference type="ARBA" id="ARBA00022771"/>
    </source>
</evidence>
<dbReference type="EMBL" id="CACTIH010009058">
    <property type="protein sequence ID" value="CAA3021673.1"/>
    <property type="molecule type" value="Genomic_DNA"/>
</dbReference>
<evidence type="ECO:0000256" key="6">
    <source>
        <dbReference type="PROSITE-ProRule" id="PRU00175"/>
    </source>
</evidence>
<dbReference type="Gene3D" id="3.30.40.10">
    <property type="entry name" value="Zinc/RING finger domain, C3HC4 (zinc finger)"/>
    <property type="match status" value="1"/>
</dbReference>
<evidence type="ECO:0000256" key="4">
    <source>
        <dbReference type="ARBA" id="ARBA00022833"/>
    </source>
</evidence>
<feature type="domain" description="RING-type" evidence="8">
    <location>
        <begin position="164"/>
        <end position="206"/>
    </location>
</feature>
<sequence length="210" mass="23003">MKTWFSSSFSRFSAGSLSTMLRKTAVALLACILGLGGVTAGIIVGAIKGQTTETGFLRGAGVGAMAGVIAALQLMELILYGEPFSKVALICSLLNGKVFMEWLNSAVLKACQWQISTMETNQSEISDIFEVNSTRGLSLDVIKKLPSYKYHSMETMKSSQEINCTICLQDFENGDCARMLPRCRHSFHLHCTDEWLIRNGTCPICREGVQ</sequence>
<dbReference type="Proteomes" id="UP000594638">
    <property type="component" value="Unassembled WGS sequence"/>
</dbReference>
<comment type="subcellular location">
    <subcellularLocation>
        <location evidence="1">Membrane</location>
    </subcellularLocation>
</comment>
<dbReference type="FunFam" id="3.30.40.10:FF:000388">
    <property type="entry name" value="Putative RING zinc finger domain superfamily protein"/>
    <property type="match status" value="1"/>
</dbReference>
<dbReference type="GO" id="GO:0008270">
    <property type="term" value="F:zinc ion binding"/>
    <property type="evidence" value="ECO:0007669"/>
    <property type="project" value="UniProtKB-KW"/>
</dbReference>
<dbReference type="InterPro" id="IPR013083">
    <property type="entry name" value="Znf_RING/FYVE/PHD"/>
</dbReference>
<proteinExistence type="predicted"/>
<keyword evidence="7" id="KW-1133">Transmembrane helix</keyword>
<gene>
    <name evidence="9" type="ORF">OLEA9_A011032</name>
</gene>
<dbReference type="Pfam" id="PF13639">
    <property type="entry name" value="zf-RING_2"/>
    <property type="match status" value="1"/>
</dbReference>
<reference evidence="9 10" key="1">
    <citation type="submission" date="2019-12" db="EMBL/GenBank/DDBJ databases">
        <authorList>
            <person name="Alioto T."/>
            <person name="Alioto T."/>
            <person name="Gomez Garrido J."/>
        </authorList>
    </citation>
    <scope>NUCLEOTIDE SEQUENCE [LARGE SCALE GENOMIC DNA]</scope>
</reference>
<keyword evidence="4" id="KW-0862">Zinc</keyword>
<dbReference type="OrthoDB" id="8062037at2759"/>
<keyword evidence="3 6" id="KW-0863">Zinc-finger</keyword>
<dbReference type="InterPro" id="IPR001841">
    <property type="entry name" value="Znf_RING"/>
</dbReference>
<dbReference type="AlphaFoldDB" id="A0A8S0USD0"/>
<keyword evidence="2" id="KW-0479">Metal-binding</keyword>
<dbReference type="CDD" id="cd16461">
    <property type="entry name" value="RING-H2_EL5-like"/>
    <property type="match status" value="1"/>
</dbReference>
<evidence type="ECO:0000256" key="7">
    <source>
        <dbReference type="SAM" id="Phobius"/>
    </source>
</evidence>
<evidence type="ECO:0000256" key="1">
    <source>
        <dbReference type="ARBA" id="ARBA00004370"/>
    </source>
</evidence>
<keyword evidence="5 7" id="KW-0472">Membrane</keyword>
<comment type="caution">
    <text evidence="9">The sequence shown here is derived from an EMBL/GenBank/DDBJ whole genome shotgun (WGS) entry which is preliminary data.</text>
</comment>
<protein>
    <submittedName>
        <fullName evidence="9">NEP1-interacting -like 1</fullName>
    </submittedName>
</protein>
<dbReference type="Gramene" id="OE9A011032T1">
    <property type="protein sequence ID" value="OE9A011032C1"/>
    <property type="gene ID" value="OE9A011032"/>
</dbReference>